<evidence type="ECO:0000313" key="3">
    <source>
        <dbReference type="Proteomes" id="UP000011087"/>
    </source>
</evidence>
<name>L1K311_GUITC</name>
<reference evidence="1 3" key="1">
    <citation type="journal article" date="2012" name="Nature">
        <title>Algal genomes reveal evolutionary mosaicism and the fate of nucleomorphs.</title>
        <authorList>
            <consortium name="DOE Joint Genome Institute"/>
            <person name="Curtis B.A."/>
            <person name="Tanifuji G."/>
            <person name="Burki F."/>
            <person name="Gruber A."/>
            <person name="Irimia M."/>
            <person name="Maruyama S."/>
            <person name="Arias M.C."/>
            <person name="Ball S.G."/>
            <person name="Gile G.H."/>
            <person name="Hirakawa Y."/>
            <person name="Hopkins J.F."/>
            <person name="Kuo A."/>
            <person name="Rensing S.A."/>
            <person name="Schmutz J."/>
            <person name="Symeonidi A."/>
            <person name="Elias M."/>
            <person name="Eveleigh R.J."/>
            <person name="Herman E.K."/>
            <person name="Klute M.J."/>
            <person name="Nakayama T."/>
            <person name="Obornik M."/>
            <person name="Reyes-Prieto A."/>
            <person name="Armbrust E.V."/>
            <person name="Aves S.J."/>
            <person name="Beiko R.G."/>
            <person name="Coutinho P."/>
            <person name="Dacks J.B."/>
            <person name="Durnford D.G."/>
            <person name="Fast N.M."/>
            <person name="Green B.R."/>
            <person name="Grisdale C.J."/>
            <person name="Hempel F."/>
            <person name="Henrissat B."/>
            <person name="Hoppner M.P."/>
            <person name="Ishida K."/>
            <person name="Kim E."/>
            <person name="Koreny L."/>
            <person name="Kroth P.G."/>
            <person name="Liu Y."/>
            <person name="Malik S.B."/>
            <person name="Maier U.G."/>
            <person name="McRose D."/>
            <person name="Mock T."/>
            <person name="Neilson J.A."/>
            <person name="Onodera N.T."/>
            <person name="Poole A.M."/>
            <person name="Pritham E.J."/>
            <person name="Richards T.A."/>
            <person name="Rocap G."/>
            <person name="Roy S.W."/>
            <person name="Sarai C."/>
            <person name="Schaack S."/>
            <person name="Shirato S."/>
            <person name="Slamovits C.H."/>
            <person name="Spencer D.F."/>
            <person name="Suzuki S."/>
            <person name="Worden A.Z."/>
            <person name="Zauner S."/>
            <person name="Barry K."/>
            <person name="Bell C."/>
            <person name="Bharti A.K."/>
            <person name="Crow J.A."/>
            <person name="Grimwood J."/>
            <person name="Kramer R."/>
            <person name="Lindquist E."/>
            <person name="Lucas S."/>
            <person name="Salamov A."/>
            <person name="McFadden G.I."/>
            <person name="Lane C.E."/>
            <person name="Keeling P.J."/>
            <person name="Gray M.W."/>
            <person name="Grigoriev I.V."/>
            <person name="Archibald J.M."/>
        </authorList>
    </citation>
    <scope>NUCLEOTIDE SEQUENCE</scope>
    <source>
        <strain evidence="1 3">CCMP2712</strain>
    </source>
</reference>
<keyword evidence="3" id="KW-1185">Reference proteome</keyword>
<dbReference type="GeneID" id="17311748"/>
<reference evidence="2" key="3">
    <citation type="submission" date="2016-03" db="UniProtKB">
        <authorList>
            <consortium name="EnsemblProtists"/>
        </authorList>
    </citation>
    <scope>IDENTIFICATION</scope>
</reference>
<organism evidence="1">
    <name type="scientific">Guillardia theta (strain CCMP2712)</name>
    <name type="common">Cryptophyte</name>
    <dbReference type="NCBI Taxonomy" id="905079"/>
    <lineage>
        <taxon>Eukaryota</taxon>
        <taxon>Cryptophyceae</taxon>
        <taxon>Pyrenomonadales</taxon>
        <taxon>Geminigeraceae</taxon>
        <taxon>Guillardia</taxon>
    </lineage>
</organism>
<protein>
    <submittedName>
        <fullName evidence="1 2">Uncharacterized protein</fullName>
    </submittedName>
</protein>
<evidence type="ECO:0000313" key="2">
    <source>
        <dbReference type="EnsemblProtists" id="EKX54820"/>
    </source>
</evidence>
<dbReference type="PaxDb" id="55529-EKX54820"/>
<reference evidence="3" key="2">
    <citation type="submission" date="2012-11" db="EMBL/GenBank/DDBJ databases">
        <authorList>
            <person name="Kuo A."/>
            <person name="Curtis B.A."/>
            <person name="Tanifuji G."/>
            <person name="Burki F."/>
            <person name="Gruber A."/>
            <person name="Irimia M."/>
            <person name="Maruyama S."/>
            <person name="Arias M.C."/>
            <person name="Ball S.G."/>
            <person name="Gile G.H."/>
            <person name="Hirakawa Y."/>
            <person name="Hopkins J.F."/>
            <person name="Rensing S.A."/>
            <person name="Schmutz J."/>
            <person name="Symeonidi A."/>
            <person name="Elias M."/>
            <person name="Eveleigh R.J."/>
            <person name="Herman E.K."/>
            <person name="Klute M.J."/>
            <person name="Nakayama T."/>
            <person name="Obornik M."/>
            <person name="Reyes-Prieto A."/>
            <person name="Armbrust E.V."/>
            <person name="Aves S.J."/>
            <person name="Beiko R.G."/>
            <person name="Coutinho P."/>
            <person name="Dacks J.B."/>
            <person name="Durnford D.G."/>
            <person name="Fast N.M."/>
            <person name="Green B.R."/>
            <person name="Grisdale C."/>
            <person name="Hempe F."/>
            <person name="Henrissat B."/>
            <person name="Hoppner M.P."/>
            <person name="Ishida K.-I."/>
            <person name="Kim E."/>
            <person name="Koreny L."/>
            <person name="Kroth P.G."/>
            <person name="Liu Y."/>
            <person name="Malik S.-B."/>
            <person name="Maier U.G."/>
            <person name="McRose D."/>
            <person name="Mock T."/>
            <person name="Neilson J.A."/>
            <person name="Onodera N.T."/>
            <person name="Poole A.M."/>
            <person name="Pritham E.J."/>
            <person name="Richards T.A."/>
            <person name="Rocap G."/>
            <person name="Roy S.W."/>
            <person name="Sarai C."/>
            <person name="Schaack S."/>
            <person name="Shirato S."/>
            <person name="Slamovits C.H."/>
            <person name="Spencer D.F."/>
            <person name="Suzuki S."/>
            <person name="Worden A.Z."/>
            <person name="Zauner S."/>
            <person name="Barry K."/>
            <person name="Bell C."/>
            <person name="Bharti A.K."/>
            <person name="Crow J.A."/>
            <person name="Grimwood J."/>
            <person name="Kramer R."/>
            <person name="Lindquist E."/>
            <person name="Lucas S."/>
            <person name="Salamov A."/>
            <person name="McFadden G.I."/>
            <person name="Lane C.E."/>
            <person name="Keeling P.J."/>
            <person name="Gray M.W."/>
            <person name="Grigoriev I.V."/>
            <person name="Archibald J.M."/>
        </authorList>
    </citation>
    <scope>NUCLEOTIDE SEQUENCE</scope>
    <source>
        <strain evidence="3">CCMP2712</strain>
    </source>
</reference>
<dbReference type="EnsemblProtists" id="EKX54820">
    <property type="protein sequence ID" value="EKX54820"/>
    <property type="gene ID" value="GUITHDRAFT_149869"/>
</dbReference>
<proteinExistence type="predicted"/>
<dbReference type="HOGENOM" id="CLU_3000482_0_0_1"/>
<dbReference type="RefSeq" id="XP_005841800.1">
    <property type="nucleotide sequence ID" value="XM_005841743.1"/>
</dbReference>
<dbReference type="KEGG" id="gtt:GUITHDRAFT_149869"/>
<accession>L1K311</accession>
<dbReference type="AlphaFoldDB" id="L1K311"/>
<evidence type="ECO:0000313" key="1">
    <source>
        <dbReference type="EMBL" id="EKX54820.1"/>
    </source>
</evidence>
<dbReference type="EMBL" id="JH992966">
    <property type="protein sequence ID" value="EKX54820.1"/>
    <property type="molecule type" value="Genomic_DNA"/>
</dbReference>
<gene>
    <name evidence="1" type="ORF">GUITHDRAFT_149869</name>
</gene>
<sequence length="57" mass="6717">MEDGDEVDDSRALPAEDPFLRLSREREREWRGTTVRMMTGQDDEDGAFLNRYVRLGR</sequence>
<dbReference type="Proteomes" id="UP000011087">
    <property type="component" value="Unassembled WGS sequence"/>
</dbReference>